<evidence type="ECO:0000256" key="13">
    <source>
        <dbReference type="RuleBase" id="RU364006"/>
    </source>
</evidence>
<organism evidence="15 16">
    <name type="scientific">Ridgeia piscesae</name>
    <name type="common">Tubeworm</name>
    <dbReference type="NCBI Taxonomy" id="27915"/>
    <lineage>
        <taxon>Eukaryota</taxon>
        <taxon>Metazoa</taxon>
        <taxon>Spiralia</taxon>
        <taxon>Lophotrochozoa</taxon>
        <taxon>Annelida</taxon>
        <taxon>Polychaeta</taxon>
        <taxon>Sedentaria</taxon>
        <taxon>Canalipalpata</taxon>
        <taxon>Sabellida</taxon>
        <taxon>Siboglinidae</taxon>
        <taxon>Ridgeia</taxon>
    </lineage>
</organism>
<dbReference type="PANTHER" id="PTHR11644">
    <property type="entry name" value="CYTIDINE DEAMINASE"/>
    <property type="match status" value="1"/>
</dbReference>
<dbReference type="GO" id="GO:0042802">
    <property type="term" value="F:identical protein binding"/>
    <property type="evidence" value="ECO:0007669"/>
    <property type="project" value="UniProtKB-ARBA"/>
</dbReference>
<proteinExistence type="inferred from homology"/>
<evidence type="ECO:0000256" key="3">
    <source>
        <dbReference type="ARBA" id="ARBA00006576"/>
    </source>
</evidence>
<dbReference type="InterPro" id="IPR050202">
    <property type="entry name" value="Cyt/Deoxycyt_deaminase"/>
</dbReference>
<dbReference type="AlphaFoldDB" id="A0AAD9NL91"/>
<evidence type="ECO:0000256" key="6">
    <source>
        <dbReference type="ARBA" id="ARBA00022801"/>
    </source>
</evidence>
<evidence type="ECO:0000256" key="4">
    <source>
        <dbReference type="ARBA" id="ARBA00012783"/>
    </source>
</evidence>
<dbReference type="GO" id="GO:0005829">
    <property type="term" value="C:cytosol"/>
    <property type="evidence" value="ECO:0007669"/>
    <property type="project" value="TreeGrafter"/>
</dbReference>
<accession>A0AAD9NL91</accession>
<comment type="caution">
    <text evidence="15">The sequence shown here is derived from an EMBL/GenBank/DDBJ whole genome shotgun (WGS) entry which is preliminary data.</text>
</comment>
<comment type="cofactor">
    <cofactor evidence="1 12 13">
        <name>Zn(2+)</name>
        <dbReference type="ChEBI" id="CHEBI:29105"/>
    </cofactor>
</comment>
<keyword evidence="6 13" id="KW-0378">Hydrolase</keyword>
<dbReference type="PANTHER" id="PTHR11644:SF2">
    <property type="entry name" value="CYTIDINE DEAMINASE"/>
    <property type="match status" value="1"/>
</dbReference>
<dbReference type="EMBL" id="JAODUO010000820">
    <property type="protein sequence ID" value="KAK2174175.1"/>
    <property type="molecule type" value="Genomic_DNA"/>
</dbReference>
<dbReference type="InterPro" id="IPR006262">
    <property type="entry name" value="Cyt_deam_tetra"/>
</dbReference>
<dbReference type="InterPro" id="IPR016192">
    <property type="entry name" value="APOBEC/CMP_deaminase_Zn-bd"/>
</dbReference>
<dbReference type="PROSITE" id="PS00903">
    <property type="entry name" value="CYT_DCMP_DEAMINASES_1"/>
    <property type="match status" value="1"/>
</dbReference>
<feature type="binding site" evidence="12">
    <location>
        <position position="91"/>
    </location>
    <ligand>
        <name>Zn(2+)</name>
        <dbReference type="ChEBI" id="CHEBI:29105"/>
        <note>catalytic</note>
    </ligand>
</feature>
<dbReference type="InterPro" id="IPR016193">
    <property type="entry name" value="Cytidine_deaminase-like"/>
</dbReference>
<keyword evidence="5 12" id="KW-0479">Metal-binding</keyword>
<dbReference type="CDD" id="cd01283">
    <property type="entry name" value="cytidine_deaminase"/>
    <property type="match status" value="1"/>
</dbReference>
<dbReference type="Proteomes" id="UP001209878">
    <property type="component" value="Unassembled WGS sequence"/>
</dbReference>
<feature type="binding site" evidence="12">
    <location>
        <position position="58"/>
    </location>
    <ligand>
        <name>Zn(2+)</name>
        <dbReference type="ChEBI" id="CHEBI:29105"/>
        <note>catalytic</note>
    </ligand>
</feature>
<feature type="active site" description="Proton donor" evidence="10">
    <location>
        <position position="60"/>
    </location>
</feature>
<evidence type="ECO:0000256" key="11">
    <source>
        <dbReference type="PIRSR" id="PIRSR606262-2"/>
    </source>
</evidence>
<dbReference type="Pfam" id="PF00383">
    <property type="entry name" value="dCMP_cyt_deam_1"/>
    <property type="match status" value="1"/>
</dbReference>
<dbReference type="PROSITE" id="PS51747">
    <property type="entry name" value="CYT_DCMP_DEAMINASES_2"/>
    <property type="match status" value="1"/>
</dbReference>
<name>A0AAD9NL91_RIDPI</name>
<evidence type="ECO:0000259" key="14">
    <source>
        <dbReference type="PROSITE" id="PS51747"/>
    </source>
</evidence>
<dbReference type="Gene3D" id="3.40.140.10">
    <property type="entry name" value="Cytidine Deaminase, domain 2"/>
    <property type="match status" value="1"/>
</dbReference>
<evidence type="ECO:0000256" key="2">
    <source>
        <dbReference type="ARBA" id="ARBA00003949"/>
    </source>
</evidence>
<evidence type="ECO:0000256" key="5">
    <source>
        <dbReference type="ARBA" id="ARBA00022723"/>
    </source>
</evidence>
<evidence type="ECO:0000256" key="10">
    <source>
        <dbReference type="PIRSR" id="PIRSR606262-1"/>
    </source>
</evidence>
<gene>
    <name evidence="15" type="ORF">NP493_820g01039</name>
</gene>
<comment type="catalytic activity">
    <reaction evidence="13">
        <text>2'-deoxycytidine + H2O + H(+) = 2'-deoxyuridine + NH4(+)</text>
        <dbReference type="Rhea" id="RHEA:13433"/>
        <dbReference type="ChEBI" id="CHEBI:15377"/>
        <dbReference type="ChEBI" id="CHEBI:15378"/>
        <dbReference type="ChEBI" id="CHEBI:15698"/>
        <dbReference type="ChEBI" id="CHEBI:16450"/>
        <dbReference type="ChEBI" id="CHEBI:28938"/>
        <dbReference type="EC" id="3.5.4.5"/>
    </reaction>
</comment>
<dbReference type="NCBIfam" id="NF004064">
    <property type="entry name" value="PRK05578.1"/>
    <property type="match status" value="1"/>
</dbReference>
<dbReference type="GO" id="GO:0072527">
    <property type="term" value="P:pyrimidine-containing compound metabolic process"/>
    <property type="evidence" value="ECO:0007669"/>
    <property type="project" value="UniProtKB-ARBA"/>
</dbReference>
<dbReference type="GO" id="GO:0008270">
    <property type="term" value="F:zinc ion binding"/>
    <property type="evidence" value="ECO:0007669"/>
    <property type="project" value="UniProtKB-UniRule"/>
</dbReference>
<evidence type="ECO:0000256" key="9">
    <source>
        <dbReference type="ARBA" id="ARBA00049558"/>
    </source>
</evidence>
<feature type="domain" description="CMP/dCMP-type deaminase" evidence="14">
    <location>
        <begin position="6"/>
        <end position="132"/>
    </location>
</feature>
<dbReference type="EC" id="3.5.4.5" evidence="4 13"/>
<dbReference type="SUPFAM" id="SSF53927">
    <property type="entry name" value="Cytidine deaminase-like"/>
    <property type="match status" value="1"/>
</dbReference>
<comment type="function">
    <text evidence="2 13">This enzyme scavenges exogenous and endogenous cytidine and 2'-deoxycytidine for UMP synthesis.</text>
</comment>
<keyword evidence="16" id="KW-1185">Reference proteome</keyword>
<evidence type="ECO:0000256" key="12">
    <source>
        <dbReference type="PIRSR" id="PIRSR606262-3"/>
    </source>
</evidence>
<dbReference type="GO" id="GO:0004126">
    <property type="term" value="F:cytidine deaminase activity"/>
    <property type="evidence" value="ECO:0007669"/>
    <property type="project" value="UniProtKB-UniRule"/>
</dbReference>
<sequence>MCLLADTIRQLVEQSVAAKKHAYCPYSHFPVGAALLCEDGSVYTGCNVENAVYPNGLCAEKTAMAKAVSEGHRKFKAIAISSNLQTIITPCGPCRQFLAEFGPEMDVYMTKSDLTFTKMSLRDLLPLAFSPAALAENNTTETIIQPS</sequence>
<evidence type="ECO:0000313" key="15">
    <source>
        <dbReference type="EMBL" id="KAK2174175.1"/>
    </source>
</evidence>
<evidence type="ECO:0000256" key="8">
    <source>
        <dbReference type="ARBA" id="ARBA00032005"/>
    </source>
</evidence>
<dbReference type="GO" id="GO:0055086">
    <property type="term" value="P:nucleobase-containing small molecule metabolic process"/>
    <property type="evidence" value="ECO:0007669"/>
    <property type="project" value="UniProtKB-ARBA"/>
</dbReference>
<reference evidence="15" key="1">
    <citation type="journal article" date="2023" name="Mol. Biol. Evol.">
        <title>Third-Generation Sequencing Reveals the Adaptive Role of the Epigenome in Three Deep-Sea Polychaetes.</title>
        <authorList>
            <person name="Perez M."/>
            <person name="Aroh O."/>
            <person name="Sun Y."/>
            <person name="Lan Y."/>
            <person name="Juniper S.K."/>
            <person name="Young C.R."/>
            <person name="Angers B."/>
            <person name="Qian P.Y."/>
        </authorList>
    </citation>
    <scope>NUCLEOTIDE SEQUENCE</scope>
    <source>
        <strain evidence="15">R07B-5</strain>
    </source>
</reference>
<evidence type="ECO:0000256" key="7">
    <source>
        <dbReference type="ARBA" id="ARBA00022833"/>
    </source>
</evidence>
<dbReference type="FunFam" id="3.40.140.10:FF:000008">
    <property type="entry name" value="Cytidine deaminase"/>
    <property type="match status" value="1"/>
</dbReference>
<dbReference type="NCBIfam" id="TIGR01354">
    <property type="entry name" value="cyt_deam_tetra"/>
    <property type="match status" value="1"/>
</dbReference>
<feature type="binding site" evidence="12">
    <location>
        <position position="94"/>
    </location>
    <ligand>
        <name>Zn(2+)</name>
        <dbReference type="ChEBI" id="CHEBI:29105"/>
        <note>catalytic</note>
    </ligand>
</feature>
<evidence type="ECO:0000256" key="1">
    <source>
        <dbReference type="ARBA" id="ARBA00001947"/>
    </source>
</evidence>
<keyword evidence="7 12" id="KW-0862">Zinc</keyword>
<dbReference type="InterPro" id="IPR002125">
    <property type="entry name" value="CMP_dCMP_dom"/>
</dbReference>
<protein>
    <recommendedName>
        <fullName evidence="4 13">Cytidine deaminase</fullName>
        <ecNumber evidence="4 13">3.5.4.5</ecNumber>
    </recommendedName>
    <alternativeName>
        <fullName evidence="8 13">Cytidine aminohydrolase</fullName>
    </alternativeName>
</protein>
<comment type="similarity">
    <text evidence="3 13">Belongs to the cytidine and deoxycytidylate deaminase family.</text>
</comment>
<comment type="catalytic activity">
    <reaction evidence="9 13">
        <text>cytidine + H2O + H(+) = uridine + NH4(+)</text>
        <dbReference type="Rhea" id="RHEA:16069"/>
        <dbReference type="ChEBI" id="CHEBI:15377"/>
        <dbReference type="ChEBI" id="CHEBI:15378"/>
        <dbReference type="ChEBI" id="CHEBI:16704"/>
        <dbReference type="ChEBI" id="CHEBI:17562"/>
        <dbReference type="ChEBI" id="CHEBI:28938"/>
        <dbReference type="EC" id="3.5.4.5"/>
    </reaction>
</comment>
<evidence type="ECO:0000313" key="16">
    <source>
        <dbReference type="Proteomes" id="UP001209878"/>
    </source>
</evidence>
<feature type="binding site" evidence="11">
    <location>
        <begin position="47"/>
        <end position="53"/>
    </location>
    <ligand>
        <name>substrate</name>
    </ligand>
</feature>